<dbReference type="CDD" id="cd10747">
    <property type="entry name" value="DnaJ_C"/>
    <property type="match status" value="1"/>
</dbReference>
<dbReference type="PANTHER" id="PTHR43096:SF52">
    <property type="entry name" value="DNAJ HOMOLOG 1, MITOCHONDRIAL-RELATED"/>
    <property type="match status" value="1"/>
</dbReference>
<dbReference type="Pfam" id="PF01556">
    <property type="entry name" value="DnaJ_C"/>
    <property type="match status" value="1"/>
</dbReference>
<feature type="domain" description="CR-type" evidence="10">
    <location>
        <begin position="103"/>
        <end position="178"/>
    </location>
</feature>
<dbReference type="PROSITE" id="PS51188">
    <property type="entry name" value="ZF_CR"/>
    <property type="match status" value="1"/>
</dbReference>
<dbReference type="AlphaFoldDB" id="A0A080M442"/>
<dbReference type="EMBL" id="JDST02000072">
    <property type="protein sequence ID" value="KFB75821.1"/>
    <property type="molecule type" value="Genomic_DNA"/>
</dbReference>
<evidence type="ECO:0000313" key="11">
    <source>
        <dbReference type="EMBL" id="KFB75821.1"/>
    </source>
</evidence>
<evidence type="ECO:0000256" key="6">
    <source>
        <dbReference type="ARBA" id="ARBA00023016"/>
    </source>
</evidence>
<evidence type="ECO:0000256" key="5">
    <source>
        <dbReference type="ARBA" id="ARBA00022833"/>
    </source>
</evidence>
<dbReference type="SUPFAM" id="SSF57938">
    <property type="entry name" value="DnaJ/Hsp40 cysteine-rich domain"/>
    <property type="match status" value="1"/>
</dbReference>
<evidence type="ECO:0000256" key="7">
    <source>
        <dbReference type="ARBA" id="ARBA00023186"/>
    </source>
</evidence>
<dbReference type="InterPro" id="IPR036410">
    <property type="entry name" value="HSP_DnaJ_Cys-rich_dom_sf"/>
</dbReference>
<evidence type="ECO:0000256" key="3">
    <source>
        <dbReference type="ARBA" id="ARBA00022737"/>
    </source>
</evidence>
<dbReference type="GO" id="GO:0008270">
    <property type="term" value="F:zinc ion binding"/>
    <property type="evidence" value="ECO:0007669"/>
    <property type="project" value="UniProtKB-KW"/>
</dbReference>
<keyword evidence="6 11" id="KW-0346">Stress response</keyword>
<keyword evidence="4 8" id="KW-0863">Zinc-finger</keyword>
<dbReference type="Pfam" id="PF00226">
    <property type="entry name" value="DnaJ"/>
    <property type="match status" value="1"/>
</dbReference>
<reference evidence="11" key="1">
    <citation type="submission" date="2014-02" db="EMBL/GenBank/DDBJ databases">
        <title>Expanding our view of genomic diversity in Candidatus Accumulibacter clades.</title>
        <authorList>
            <person name="Skennerton C.T."/>
            <person name="Barr J.J."/>
            <person name="Slater F.R."/>
            <person name="Bond P.L."/>
            <person name="Tyson G.W."/>
        </authorList>
    </citation>
    <scope>NUCLEOTIDE SEQUENCE [LARGE SCALE GENOMIC DNA]</scope>
</reference>
<keyword evidence="1" id="KW-0235">DNA replication</keyword>
<dbReference type="STRING" id="1453999.AW06_003106"/>
<dbReference type="PROSITE" id="PS50076">
    <property type="entry name" value="DNAJ_2"/>
    <property type="match status" value="1"/>
</dbReference>
<dbReference type="PANTHER" id="PTHR43096">
    <property type="entry name" value="DNAJ HOMOLOG 1, MITOCHONDRIAL-RELATED"/>
    <property type="match status" value="1"/>
</dbReference>
<dbReference type="GO" id="GO:0042026">
    <property type="term" value="P:protein refolding"/>
    <property type="evidence" value="ECO:0007669"/>
    <property type="project" value="TreeGrafter"/>
</dbReference>
<evidence type="ECO:0000259" key="10">
    <source>
        <dbReference type="PROSITE" id="PS51188"/>
    </source>
</evidence>
<feature type="domain" description="J" evidence="9">
    <location>
        <begin position="6"/>
        <end position="62"/>
    </location>
</feature>
<dbReference type="InterPro" id="IPR036869">
    <property type="entry name" value="J_dom_sf"/>
</dbReference>
<dbReference type="SMART" id="SM00271">
    <property type="entry name" value="DnaJ"/>
    <property type="match status" value="1"/>
</dbReference>
<dbReference type="GO" id="GO:0051082">
    <property type="term" value="F:unfolded protein binding"/>
    <property type="evidence" value="ECO:0007669"/>
    <property type="project" value="InterPro"/>
</dbReference>
<name>A0A080M442_9PROT</name>
<dbReference type="GO" id="GO:0031072">
    <property type="term" value="F:heat shock protein binding"/>
    <property type="evidence" value="ECO:0007669"/>
    <property type="project" value="InterPro"/>
</dbReference>
<dbReference type="RefSeq" id="WP_034951178.1">
    <property type="nucleotide sequence ID" value="NZ_JDST02000072.1"/>
</dbReference>
<dbReference type="GO" id="GO:0005737">
    <property type="term" value="C:cytoplasm"/>
    <property type="evidence" value="ECO:0007669"/>
    <property type="project" value="TreeGrafter"/>
</dbReference>
<evidence type="ECO:0000313" key="12">
    <source>
        <dbReference type="Proteomes" id="UP000021315"/>
    </source>
</evidence>
<dbReference type="Proteomes" id="UP000021315">
    <property type="component" value="Unassembled WGS sequence"/>
</dbReference>
<gene>
    <name evidence="11" type="primary">dnaJ_3</name>
    <name evidence="11" type="ORF">AW06_003106</name>
</gene>
<keyword evidence="2 8" id="KW-0479">Metal-binding</keyword>
<dbReference type="Gene3D" id="2.10.230.10">
    <property type="entry name" value="Heat shock protein DnaJ, cysteine-rich domain"/>
    <property type="match status" value="1"/>
</dbReference>
<dbReference type="InterPro" id="IPR002939">
    <property type="entry name" value="DnaJ_C"/>
</dbReference>
<proteinExistence type="predicted"/>
<sequence length="342" mass="37847">MNIREDPYVILGVHRHASLDEVKRAYRRLVMQWHPDRNHSSAAGKEFLRIQAAYELLLDPQRLAEWRLTQAAAAREGRPPAAAPVAEDLTQSLTLTLEEAAAGCLKNIELLHHFRCASCRGSGRLQHKHSLPCPRCNGCGRVARKGGGTSVCEGCAGRGYLRETECNDCMGSGWRQEWRTLAVRVPPGLRDGERLRLARQAPLTPGNAIAGDLYLEISLAAHPLFVLDGHDLHCQLPVSIFRLLGGGHVEVPTLRGTTRFELPPQRSLEQRLTGLGFPHRQGAAVGDLVLHLQCICPQAVGPEDLALLERLEMHLAADIEQRAPQLAAWERQLRARRQPGDV</sequence>
<dbReference type="PRINTS" id="PR00625">
    <property type="entry name" value="JDOMAIN"/>
</dbReference>
<keyword evidence="12" id="KW-1185">Reference proteome</keyword>
<dbReference type="InterPro" id="IPR001305">
    <property type="entry name" value="HSP_DnaJ_Cys-rich_dom"/>
</dbReference>
<organism evidence="11 12">
    <name type="scientific">Candidatus Accumulibacter cognatus</name>
    <dbReference type="NCBI Taxonomy" id="2954383"/>
    <lineage>
        <taxon>Bacteria</taxon>
        <taxon>Pseudomonadati</taxon>
        <taxon>Pseudomonadota</taxon>
        <taxon>Betaproteobacteria</taxon>
        <taxon>Candidatus Accumulibacter</taxon>
    </lineage>
</organism>
<dbReference type="SUPFAM" id="SSF49493">
    <property type="entry name" value="HSP40/DnaJ peptide-binding domain"/>
    <property type="match status" value="2"/>
</dbReference>
<evidence type="ECO:0000256" key="1">
    <source>
        <dbReference type="ARBA" id="ARBA00022705"/>
    </source>
</evidence>
<dbReference type="CDD" id="cd06257">
    <property type="entry name" value="DnaJ"/>
    <property type="match status" value="1"/>
</dbReference>
<comment type="caution">
    <text evidence="11">The sequence shown here is derived from an EMBL/GenBank/DDBJ whole genome shotgun (WGS) entry which is preliminary data.</text>
</comment>
<evidence type="ECO:0000259" key="9">
    <source>
        <dbReference type="PROSITE" id="PS50076"/>
    </source>
</evidence>
<evidence type="ECO:0000256" key="4">
    <source>
        <dbReference type="ARBA" id="ARBA00022771"/>
    </source>
</evidence>
<dbReference type="Gene3D" id="1.10.287.110">
    <property type="entry name" value="DnaJ domain"/>
    <property type="match status" value="1"/>
</dbReference>
<dbReference type="InterPro" id="IPR008971">
    <property type="entry name" value="HSP40/DnaJ_pept-bd"/>
</dbReference>
<dbReference type="SUPFAM" id="SSF46565">
    <property type="entry name" value="Chaperone J-domain"/>
    <property type="match status" value="1"/>
</dbReference>
<protein>
    <submittedName>
        <fullName evidence="11">Heat shock protein J</fullName>
    </submittedName>
</protein>
<accession>A0A080M442</accession>
<dbReference type="GO" id="GO:0006260">
    <property type="term" value="P:DNA replication"/>
    <property type="evidence" value="ECO:0007669"/>
    <property type="project" value="UniProtKB-KW"/>
</dbReference>
<evidence type="ECO:0000256" key="2">
    <source>
        <dbReference type="ARBA" id="ARBA00022723"/>
    </source>
</evidence>
<keyword evidence="3" id="KW-0677">Repeat</keyword>
<evidence type="ECO:0000256" key="8">
    <source>
        <dbReference type="PROSITE-ProRule" id="PRU00546"/>
    </source>
</evidence>
<dbReference type="InterPro" id="IPR001623">
    <property type="entry name" value="DnaJ_domain"/>
</dbReference>
<keyword evidence="5 8" id="KW-0862">Zinc</keyword>
<dbReference type="Gene3D" id="2.60.260.20">
    <property type="entry name" value="Urease metallochaperone UreE, N-terminal domain"/>
    <property type="match status" value="2"/>
</dbReference>
<keyword evidence="7" id="KW-0143">Chaperone</keyword>
<feature type="zinc finger region" description="CR-type" evidence="8">
    <location>
        <begin position="103"/>
        <end position="178"/>
    </location>
</feature>